<dbReference type="SUPFAM" id="SSF53474">
    <property type="entry name" value="alpha/beta-Hydrolases"/>
    <property type="match status" value="1"/>
</dbReference>
<dbReference type="EMBL" id="JACKSJ010000062">
    <property type="protein sequence ID" value="MCV7169866.1"/>
    <property type="molecule type" value="Genomic_DNA"/>
</dbReference>
<keyword evidence="2" id="KW-1185">Reference proteome</keyword>
<sequence>MMHTGQVVRQLAGVLPRSADALTGSAAWDGLSVAGVRQFGEVALDELVLTAMTLSGPGPRLRRPVSSCAAAAEEFAGHTPAELHAPPNPLQVKRIQRQWVAGLAYERITYDHDPMLPSALAADGLGGPATAVAHLCRHRDGPRPWLVWVHGAGQGGASDFLFARARRLHQRLGFNLAMPVQPGHGVRRDVWPPYPDMDPLTNVAGMMRAVSEVRAVVRWLEPQSTVIAVSGLSLGSAVAALVSHLEDAAAAVALYTPILGLNAMIGQHISRWGRSGDELAAALGSDVVAELTKVIDPLSVLPAAPPERRLIVAAWQDRMAMRGPALALHERWGGRVHWHDGGHVGHLFSGRVQRVTEEFLREVRDSAAQSPVPYSATIRDSR</sequence>
<accession>A0A9X2YMD8</accession>
<dbReference type="RefSeq" id="WP_264012052.1">
    <property type="nucleotide sequence ID" value="NZ_JACKSJ010000062.1"/>
</dbReference>
<proteinExistence type="predicted"/>
<dbReference type="InterPro" id="IPR029058">
    <property type="entry name" value="AB_hydrolase_fold"/>
</dbReference>
<reference evidence="1" key="2">
    <citation type="journal article" date="2022" name="BMC Genomics">
        <title>Comparative genome analysis of mycobacteria focusing on tRNA and non-coding RNA.</title>
        <authorList>
            <person name="Behra P.R.K."/>
            <person name="Pettersson B.M.F."/>
            <person name="Ramesh M."/>
            <person name="Das S."/>
            <person name="Dasgupta S."/>
            <person name="Kirsebom L.A."/>
        </authorList>
    </citation>
    <scope>NUCLEOTIDE SEQUENCE</scope>
    <source>
        <strain evidence="1">DSM 44615</strain>
    </source>
</reference>
<organism evidence="1 2">
    <name type="scientific">[Mycobacterium] manitobense</name>
    <dbReference type="NCBI Taxonomy" id="190147"/>
    <lineage>
        <taxon>Bacteria</taxon>
        <taxon>Bacillati</taxon>
        <taxon>Actinomycetota</taxon>
        <taxon>Actinomycetes</taxon>
        <taxon>Mycobacteriales</taxon>
        <taxon>Mycobacteriaceae</taxon>
        <taxon>Mycolicibacterium</taxon>
    </lineage>
</organism>
<keyword evidence="1" id="KW-0378">Hydrolase</keyword>
<gene>
    <name evidence="1" type="ORF">H7I41_08005</name>
</gene>
<dbReference type="Proteomes" id="UP001140293">
    <property type="component" value="Unassembled WGS sequence"/>
</dbReference>
<protein>
    <submittedName>
        <fullName evidence="1">Alpha/beta hydrolase</fullName>
    </submittedName>
</protein>
<dbReference type="AlphaFoldDB" id="A0A9X2YMD8"/>
<name>A0A9X2YMD8_9MYCO</name>
<evidence type="ECO:0000313" key="1">
    <source>
        <dbReference type="EMBL" id="MCV7169866.1"/>
    </source>
</evidence>
<dbReference type="GO" id="GO:0016787">
    <property type="term" value="F:hydrolase activity"/>
    <property type="evidence" value="ECO:0007669"/>
    <property type="project" value="UniProtKB-KW"/>
</dbReference>
<evidence type="ECO:0000313" key="2">
    <source>
        <dbReference type="Proteomes" id="UP001140293"/>
    </source>
</evidence>
<comment type="caution">
    <text evidence="1">The sequence shown here is derived from an EMBL/GenBank/DDBJ whole genome shotgun (WGS) entry which is preliminary data.</text>
</comment>
<dbReference type="Gene3D" id="3.40.50.1820">
    <property type="entry name" value="alpha/beta hydrolase"/>
    <property type="match status" value="1"/>
</dbReference>
<reference evidence="1" key="1">
    <citation type="submission" date="2020-07" db="EMBL/GenBank/DDBJ databases">
        <authorList>
            <person name="Pettersson B.M.F."/>
            <person name="Behra P.R.K."/>
            <person name="Ramesh M."/>
            <person name="Das S."/>
            <person name="Dasgupta S."/>
            <person name="Kirsebom L.A."/>
        </authorList>
    </citation>
    <scope>NUCLEOTIDE SEQUENCE</scope>
    <source>
        <strain evidence="1">DSM 44615</strain>
    </source>
</reference>